<gene>
    <name evidence="2" type="ORF">GCM10011594_22520</name>
</gene>
<name>A0A917SYY1_9ACTN</name>
<proteinExistence type="predicted"/>
<dbReference type="Proteomes" id="UP000655208">
    <property type="component" value="Unassembled WGS sequence"/>
</dbReference>
<accession>A0A917SYY1</accession>
<evidence type="ECO:0000256" key="1">
    <source>
        <dbReference type="ARBA" id="ARBA00048819"/>
    </source>
</evidence>
<dbReference type="PANTHER" id="PTHR36510">
    <property type="entry name" value="GLUTAMATE--CYSTEINE LIGASE 2-RELATED"/>
    <property type="match status" value="1"/>
</dbReference>
<dbReference type="Pfam" id="PF04107">
    <property type="entry name" value="GCS2"/>
    <property type="match status" value="1"/>
</dbReference>
<dbReference type="InterPro" id="IPR014746">
    <property type="entry name" value="Gln_synth/guanido_kin_cat_dom"/>
</dbReference>
<reference evidence="2" key="1">
    <citation type="journal article" date="2014" name="Int. J. Syst. Evol. Microbiol.">
        <title>Complete genome sequence of Corynebacterium casei LMG S-19264T (=DSM 44701T), isolated from a smear-ripened cheese.</title>
        <authorList>
            <consortium name="US DOE Joint Genome Institute (JGI-PGF)"/>
            <person name="Walter F."/>
            <person name="Albersmeier A."/>
            <person name="Kalinowski J."/>
            <person name="Ruckert C."/>
        </authorList>
    </citation>
    <scope>NUCLEOTIDE SEQUENCE</scope>
    <source>
        <strain evidence="2">CGMCC 4.7308</strain>
    </source>
</reference>
<dbReference type="EMBL" id="BMNA01000004">
    <property type="protein sequence ID" value="GGM01922.1"/>
    <property type="molecule type" value="Genomic_DNA"/>
</dbReference>
<evidence type="ECO:0000313" key="3">
    <source>
        <dbReference type="Proteomes" id="UP000655208"/>
    </source>
</evidence>
<dbReference type="PANTHER" id="PTHR36510:SF3">
    <property type="entry name" value="CONSERVED PROTEIN"/>
    <property type="match status" value="1"/>
</dbReference>
<dbReference type="GO" id="GO:0042398">
    <property type="term" value="P:modified amino acid biosynthetic process"/>
    <property type="evidence" value="ECO:0007669"/>
    <property type="project" value="InterPro"/>
</dbReference>
<comment type="catalytic activity">
    <reaction evidence="1">
        <text>L-cysteine + L-glutamate + ATP = gamma-L-glutamyl-L-cysteine + ADP + phosphate + H(+)</text>
        <dbReference type="Rhea" id="RHEA:13285"/>
        <dbReference type="ChEBI" id="CHEBI:15378"/>
        <dbReference type="ChEBI" id="CHEBI:29985"/>
        <dbReference type="ChEBI" id="CHEBI:30616"/>
        <dbReference type="ChEBI" id="CHEBI:35235"/>
        <dbReference type="ChEBI" id="CHEBI:43474"/>
        <dbReference type="ChEBI" id="CHEBI:58173"/>
        <dbReference type="ChEBI" id="CHEBI:456216"/>
        <dbReference type="EC" id="6.3.2.2"/>
    </reaction>
</comment>
<sequence length="519" mass="58670">MPARRHSRTLWLADPASALFRSEHGRFAVGDDITGGQFTREQRQRYREKVRRCLDVFERMLSEHVFDIEKPLTGLEIELNLVNRSWEPDMANARVLEAIADPAFQTELGRYNIELNVPPRPLPGDATLELERMLRASLDRAESRANEAGSEIVMIGILPTLMPEHFERGWMSHNPRYAALQDAIFAARREDLELDIAGVESLRMYADTIAPESACTSVQLHLQVAPADFAATWNAAQTLAGPQLALGANSPFLFGRRLWAETRTELFLQATDTRSPELANQGVRPPVFFGDRWITSIFDLFEENVRYFPALLPETSDEDPEAELAAGRAPRLQELRLHNGTVYRWNRPVYDVVDGVPHLRVENRVLPAGPTVADVLANAAFYYGAVKMLAADDRPVWTKMSFDAARANFTAGARLGVDSVFYWPGFGEVAWDELMLRHLLPLAHEGLRRWGVSTAVRERFLGIVEDRCKTRRNGAWWQSETVARLEARGMDRRAALAGMLQRYSAGMHSNEPVHSWELP</sequence>
<dbReference type="InterPro" id="IPR006336">
    <property type="entry name" value="GCS2"/>
</dbReference>
<organism evidence="2 3">
    <name type="scientific">Nakamurella endophytica</name>
    <dbReference type="NCBI Taxonomy" id="1748367"/>
    <lineage>
        <taxon>Bacteria</taxon>
        <taxon>Bacillati</taxon>
        <taxon>Actinomycetota</taxon>
        <taxon>Actinomycetes</taxon>
        <taxon>Nakamurellales</taxon>
        <taxon>Nakamurellaceae</taxon>
        <taxon>Nakamurella</taxon>
    </lineage>
</organism>
<dbReference type="InterPro" id="IPR050141">
    <property type="entry name" value="GCL_type2/YbdK_subfam"/>
</dbReference>
<evidence type="ECO:0008006" key="4">
    <source>
        <dbReference type="Google" id="ProtNLM"/>
    </source>
</evidence>
<keyword evidence="3" id="KW-1185">Reference proteome</keyword>
<evidence type="ECO:0000313" key="2">
    <source>
        <dbReference type="EMBL" id="GGM01922.1"/>
    </source>
</evidence>
<dbReference type="AlphaFoldDB" id="A0A917SYY1"/>
<comment type="caution">
    <text evidence="2">The sequence shown here is derived from an EMBL/GenBank/DDBJ whole genome shotgun (WGS) entry which is preliminary data.</text>
</comment>
<dbReference type="PIRSF" id="PIRSF012666">
    <property type="entry name" value="UCP012666"/>
    <property type="match status" value="1"/>
</dbReference>
<dbReference type="GO" id="GO:0004357">
    <property type="term" value="F:glutamate-cysteine ligase activity"/>
    <property type="evidence" value="ECO:0007669"/>
    <property type="project" value="UniProtKB-EC"/>
</dbReference>
<dbReference type="InterPro" id="IPR016602">
    <property type="entry name" value="UCP012666"/>
</dbReference>
<reference evidence="2" key="2">
    <citation type="submission" date="2020-09" db="EMBL/GenBank/DDBJ databases">
        <authorList>
            <person name="Sun Q."/>
            <person name="Zhou Y."/>
        </authorList>
    </citation>
    <scope>NUCLEOTIDE SEQUENCE</scope>
    <source>
        <strain evidence="2">CGMCC 4.7308</strain>
    </source>
</reference>
<dbReference type="Gene3D" id="3.30.590.20">
    <property type="match status" value="1"/>
</dbReference>
<protein>
    <recommendedName>
        <fullName evidence="4">Glutamate--cysteine ligase</fullName>
    </recommendedName>
</protein>
<dbReference type="SUPFAM" id="SSF55931">
    <property type="entry name" value="Glutamine synthetase/guanido kinase"/>
    <property type="match status" value="1"/>
</dbReference>